<organism evidence="1 2">
    <name type="scientific">Acrocarpospora corrugata</name>
    <dbReference type="NCBI Taxonomy" id="35763"/>
    <lineage>
        <taxon>Bacteria</taxon>
        <taxon>Bacillati</taxon>
        <taxon>Actinomycetota</taxon>
        <taxon>Actinomycetes</taxon>
        <taxon>Streptosporangiales</taxon>
        <taxon>Streptosporangiaceae</taxon>
        <taxon>Acrocarpospora</taxon>
    </lineage>
</organism>
<evidence type="ECO:0000313" key="1">
    <source>
        <dbReference type="EMBL" id="GES02440.1"/>
    </source>
</evidence>
<comment type="caution">
    <text evidence="1">The sequence shown here is derived from an EMBL/GenBank/DDBJ whole genome shotgun (WGS) entry which is preliminary data.</text>
</comment>
<dbReference type="AlphaFoldDB" id="A0A5M3W2G9"/>
<dbReference type="Proteomes" id="UP000334990">
    <property type="component" value="Unassembled WGS sequence"/>
</dbReference>
<name>A0A5M3W2G9_9ACTN</name>
<keyword evidence="2" id="KW-1185">Reference proteome</keyword>
<dbReference type="EMBL" id="BLAD01000058">
    <property type="protein sequence ID" value="GES02440.1"/>
    <property type="molecule type" value="Genomic_DNA"/>
</dbReference>
<sequence>MVASETTPRPKTARSWFRCPAEPEQPSLTDGLEAAEAAGEFSCGACKTYQVPIRHIDELTRLSFHTFPDADPLTRNETAATIAREISHPRALPVP</sequence>
<protein>
    <submittedName>
        <fullName evidence="1">Uncharacterized protein</fullName>
    </submittedName>
</protein>
<reference evidence="1 2" key="1">
    <citation type="submission" date="2019-10" db="EMBL/GenBank/DDBJ databases">
        <title>Whole genome shotgun sequence of Acrocarpospora corrugata NBRC 13972.</title>
        <authorList>
            <person name="Ichikawa N."/>
            <person name="Kimura A."/>
            <person name="Kitahashi Y."/>
            <person name="Komaki H."/>
            <person name="Oguchi A."/>
        </authorList>
    </citation>
    <scope>NUCLEOTIDE SEQUENCE [LARGE SCALE GENOMIC DNA]</scope>
    <source>
        <strain evidence="1 2">NBRC 13972</strain>
    </source>
</reference>
<evidence type="ECO:0000313" key="2">
    <source>
        <dbReference type="Proteomes" id="UP000334990"/>
    </source>
</evidence>
<dbReference type="RefSeq" id="WP_155338665.1">
    <property type="nucleotide sequence ID" value="NZ_BAAABN010000060.1"/>
</dbReference>
<accession>A0A5M3W2G9</accession>
<gene>
    <name evidence="1" type="ORF">Acor_45060</name>
</gene>
<proteinExistence type="predicted"/>